<dbReference type="EMBL" id="SBIP01000001">
    <property type="protein sequence ID" value="RWX81772.1"/>
    <property type="molecule type" value="Genomic_DNA"/>
</dbReference>
<keyword evidence="1" id="KW-0805">Transcription regulation</keyword>
<evidence type="ECO:0000313" key="6">
    <source>
        <dbReference type="EMBL" id="RWX81772.1"/>
    </source>
</evidence>
<organism evidence="6 7">
    <name type="scientific">Neorhizobium lilium</name>
    <dbReference type="NCBI Taxonomy" id="2503024"/>
    <lineage>
        <taxon>Bacteria</taxon>
        <taxon>Pseudomonadati</taxon>
        <taxon>Pseudomonadota</taxon>
        <taxon>Alphaproteobacteria</taxon>
        <taxon>Hyphomicrobiales</taxon>
        <taxon>Rhizobiaceae</taxon>
        <taxon>Rhizobium/Agrobacterium group</taxon>
        <taxon>Neorhizobium</taxon>
    </lineage>
</organism>
<evidence type="ECO:0000256" key="1">
    <source>
        <dbReference type="ARBA" id="ARBA00023015"/>
    </source>
</evidence>
<dbReference type="RefSeq" id="WP_128441960.1">
    <property type="nucleotide sequence ID" value="NZ_SBIP01000001.1"/>
</dbReference>
<feature type="domain" description="HTH araC/xylS-type" evidence="5">
    <location>
        <begin position="81"/>
        <end position="179"/>
    </location>
</feature>
<dbReference type="SMART" id="SM00342">
    <property type="entry name" value="HTH_ARAC"/>
    <property type="match status" value="1"/>
</dbReference>
<dbReference type="Gene3D" id="1.10.10.60">
    <property type="entry name" value="Homeodomain-like"/>
    <property type="match status" value="1"/>
</dbReference>
<dbReference type="PROSITE" id="PS01124">
    <property type="entry name" value="HTH_ARAC_FAMILY_2"/>
    <property type="match status" value="1"/>
</dbReference>
<dbReference type="PROSITE" id="PS00041">
    <property type="entry name" value="HTH_ARAC_FAMILY_1"/>
    <property type="match status" value="1"/>
</dbReference>
<dbReference type="InterPro" id="IPR018062">
    <property type="entry name" value="HTH_AraC-typ_CS"/>
</dbReference>
<keyword evidence="3" id="KW-0804">Transcription</keyword>
<dbReference type="InterPro" id="IPR009057">
    <property type="entry name" value="Homeodomain-like_sf"/>
</dbReference>
<dbReference type="GO" id="GO:0043565">
    <property type="term" value="F:sequence-specific DNA binding"/>
    <property type="evidence" value="ECO:0007669"/>
    <property type="project" value="InterPro"/>
</dbReference>
<proteinExistence type="predicted"/>
<sequence length="206" mass="22378">MNAHAALLDRPDASFPVAGLHGGISDEISTLLLRAATCVERDEANALDLMKQACSLLRPQGNIPPNRTSLSAGGLAPWQVKRLNIFIEQNISRPVSIEALASLSNLSTSYFSAAFKSTYGTSPHNHILICRVHHAKRLMLEGNTPLCEIALDCGLADQAHLSRVFRRITGTTPSAWRRHSRQMASDRTKADAIAKSSARSMPAHAF</sequence>
<dbReference type="GO" id="GO:0003700">
    <property type="term" value="F:DNA-binding transcription factor activity"/>
    <property type="evidence" value="ECO:0007669"/>
    <property type="project" value="InterPro"/>
</dbReference>
<evidence type="ECO:0000313" key="7">
    <source>
        <dbReference type="Proteomes" id="UP000287687"/>
    </source>
</evidence>
<name>A0A444LND4_9HYPH</name>
<keyword evidence="7" id="KW-1185">Reference proteome</keyword>
<dbReference type="PANTHER" id="PTHR46796">
    <property type="entry name" value="HTH-TYPE TRANSCRIPTIONAL ACTIVATOR RHAS-RELATED"/>
    <property type="match status" value="1"/>
</dbReference>
<comment type="caution">
    <text evidence="6">The sequence shown here is derived from an EMBL/GenBank/DDBJ whole genome shotgun (WGS) entry which is preliminary data.</text>
</comment>
<gene>
    <name evidence="6" type="ORF">EPK99_05840</name>
</gene>
<evidence type="ECO:0000256" key="3">
    <source>
        <dbReference type="ARBA" id="ARBA00023163"/>
    </source>
</evidence>
<dbReference type="InterPro" id="IPR018060">
    <property type="entry name" value="HTH_AraC"/>
</dbReference>
<dbReference type="Proteomes" id="UP000287687">
    <property type="component" value="Unassembled WGS sequence"/>
</dbReference>
<reference evidence="6 7" key="1">
    <citation type="submission" date="2019-01" db="EMBL/GenBank/DDBJ databases">
        <title>The draft genome of Rhizobium sp. 24NR.</title>
        <authorList>
            <person name="Liu L."/>
            <person name="Liang L."/>
            <person name="Shi S."/>
            <person name="Xu L."/>
            <person name="Wang X."/>
            <person name="Li L."/>
            <person name="Zhang X."/>
        </authorList>
    </citation>
    <scope>NUCLEOTIDE SEQUENCE [LARGE SCALE GENOMIC DNA]</scope>
    <source>
        <strain evidence="6 7">24NR</strain>
    </source>
</reference>
<feature type="region of interest" description="Disordered" evidence="4">
    <location>
        <begin position="179"/>
        <end position="206"/>
    </location>
</feature>
<dbReference type="InterPro" id="IPR050204">
    <property type="entry name" value="AraC_XylS_family_regulators"/>
</dbReference>
<dbReference type="AlphaFoldDB" id="A0A444LND4"/>
<evidence type="ECO:0000259" key="5">
    <source>
        <dbReference type="PROSITE" id="PS01124"/>
    </source>
</evidence>
<protein>
    <submittedName>
        <fullName evidence="6">AraC family transcriptional regulator</fullName>
    </submittedName>
</protein>
<dbReference type="PANTHER" id="PTHR46796:SF14">
    <property type="entry name" value="TRANSCRIPTIONAL REGULATORY PROTEIN"/>
    <property type="match status" value="1"/>
</dbReference>
<evidence type="ECO:0000256" key="2">
    <source>
        <dbReference type="ARBA" id="ARBA00023125"/>
    </source>
</evidence>
<keyword evidence="2" id="KW-0238">DNA-binding</keyword>
<accession>A0A444LND4</accession>
<dbReference type="SUPFAM" id="SSF46689">
    <property type="entry name" value="Homeodomain-like"/>
    <property type="match status" value="2"/>
</dbReference>
<evidence type="ECO:0000256" key="4">
    <source>
        <dbReference type="SAM" id="MobiDB-lite"/>
    </source>
</evidence>
<dbReference type="OrthoDB" id="9806208at2"/>
<dbReference type="Pfam" id="PF12833">
    <property type="entry name" value="HTH_18"/>
    <property type="match status" value="1"/>
</dbReference>